<proteinExistence type="predicted"/>
<feature type="compositionally biased region" description="Polar residues" evidence="1">
    <location>
        <begin position="145"/>
        <end position="156"/>
    </location>
</feature>
<comment type="caution">
    <text evidence="2">The sequence shown here is derived from an EMBL/GenBank/DDBJ whole genome shotgun (WGS) entry which is preliminary data.</text>
</comment>
<evidence type="ECO:0000313" key="2">
    <source>
        <dbReference type="EMBL" id="MFC4185039.1"/>
    </source>
</evidence>
<dbReference type="Gene3D" id="3.40.50.720">
    <property type="entry name" value="NAD(P)-binding Rossmann-like Domain"/>
    <property type="match status" value="1"/>
</dbReference>
<protein>
    <submittedName>
        <fullName evidence="2">SDR family oxidoreductase</fullName>
    </submittedName>
</protein>
<dbReference type="RefSeq" id="WP_200694938.1">
    <property type="nucleotide sequence ID" value="NZ_BAAAYA010000005.1"/>
</dbReference>
<dbReference type="Pfam" id="PF13561">
    <property type="entry name" value="adh_short_C2"/>
    <property type="match status" value="1"/>
</dbReference>
<feature type="region of interest" description="Disordered" evidence="1">
    <location>
        <begin position="1"/>
        <end position="52"/>
    </location>
</feature>
<organism evidence="2 3">
    <name type="scientific">Streptomyces flavovirens</name>
    <dbReference type="NCBI Taxonomy" id="52258"/>
    <lineage>
        <taxon>Bacteria</taxon>
        <taxon>Bacillati</taxon>
        <taxon>Actinomycetota</taxon>
        <taxon>Actinomycetes</taxon>
        <taxon>Kitasatosporales</taxon>
        <taxon>Streptomycetaceae</taxon>
        <taxon>Streptomyces</taxon>
    </lineage>
</organism>
<feature type="compositionally biased region" description="Basic and acidic residues" evidence="1">
    <location>
        <begin position="160"/>
        <end position="170"/>
    </location>
</feature>
<dbReference type="SUPFAM" id="SSF51735">
    <property type="entry name" value="NAD(P)-binding Rossmann-fold domains"/>
    <property type="match status" value="1"/>
</dbReference>
<feature type="region of interest" description="Disordered" evidence="1">
    <location>
        <begin position="138"/>
        <end position="170"/>
    </location>
</feature>
<dbReference type="InterPro" id="IPR002347">
    <property type="entry name" value="SDR_fam"/>
</dbReference>
<dbReference type="EMBL" id="JBHSCF010000003">
    <property type="protein sequence ID" value="MFC4185039.1"/>
    <property type="molecule type" value="Genomic_DNA"/>
</dbReference>
<keyword evidence="3" id="KW-1185">Reference proteome</keyword>
<reference evidence="3" key="1">
    <citation type="journal article" date="2019" name="Int. J. Syst. Evol. Microbiol.">
        <title>The Global Catalogue of Microorganisms (GCM) 10K type strain sequencing project: providing services to taxonomists for standard genome sequencing and annotation.</title>
        <authorList>
            <consortium name="The Broad Institute Genomics Platform"/>
            <consortium name="The Broad Institute Genome Sequencing Center for Infectious Disease"/>
            <person name="Wu L."/>
            <person name="Ma J."/>
        </authorList>
    </citation>
    <scope>NUCLEOTIDE SEQUENCE [LARGE SCALE GENOMIC DNA]</scope>
    <source>
        <strain evidence="3">CCM 3243</strain>
    </source>
</reference>
<evidence type="ECO:0000256" key="1">
    <source>
        <dbReference type="SAM" id="MobiDB-lite"/>
    </source>
</evidence>
<dbReference type="Proteomes" id="UP001595871">
    <property type="component" value="Unassembled WGS sequence"/>
</dbReference>
<sequence>MGGRGARVNGLSPGPIETGGFRESQGETSGEAERTGNAGPRPPRSYGEAGRDASAALFLATDESSFVTGRELHVDGRMTIRRPACRRSCGRHLGASRARGDREARKVVLPVRQEGAPYAGPTATVAAAEWRDLVNGQRAPADTEWNASVSRRTSATVVADSDRQRASVAS</sequence>
<gene>
    <name evidence="2" type="ORF">ACFO3R_01325</name>
</gene>
<evidence type="ECO:0000313" key="3">
    <source>
        <dbReference type="Proteomes" id="UP001595871"/>
    </source>
</evidence>
<dbReference type="InterPro" id="IPR036291">
    <property type="entry name" value="NAD(P)-bd_dom_sf"/>
</dbReference>
<name>A0ABV8MZ93_9ACTN</name>
<accession>A0ABV8MZ93</accession>